<evidence type="ECO:0000259" key="6">
    <source>
        <dbReference type="PROSITE" id="PS50048"/>
    </source>
</evidence>
<accession>A0A5N5WY07</accession>
<dbReference type="GO" id="GO:0000981">
    <property type="term" value="F:DNA-binding transcription factor activity, RNA polymerase II-specific"/>
    <property type="evidence" value="ECO:0007669"/>
    <property type="project" value="InterPro"/>
</dbReference>
<evidence type="ECO:0000313" key="7">
    <source>
        <dbReference type="EMBL" id="KAB8071942.1"/>
    </source>
</evidence>
<keyword evidence="4" id="KW-0539">Nucleus</keyword>
<protein>
    <recommendedName>
        <fullName evidence="6">Zn(2)-C6 fungal-type domain-containing protein</fullName>
    </recommendedName>
</protein>
<dbReference type="PANTHER" id="PTHR38111">
    <property type="entry name" value="ZN(2)-C6 FUNGAL-TYPE DOMAIN-CONTAINING PROTEIN-RELATED"/>
    <property type="match status" value="1"/>
</dbReference>
<feature type="region of interest" description="Disordered" evidence="5">
    <location>
        <begin position="58"/>
        <end position="85"/>
    </location>
</feature>
<keyword evidence="2" id="KW-0238">DNA-binding</keyword>
<dbReference type="InterPro" id="IPR053178">
    <property type="entry name" value="Osmoadaptation_assoc"/>
</dbReference>
<keyword evidence="8" id="KW-1185">Reference proteome</keyword>
<keyword evidence="3" id="KW-0804">Transcription</keyword>
<evidence type="ECO:0000256" key="2">
    <source>
        <dbReference type="ARBA" id="ARBA00023125"/>
    </source>
</evidence>
<dbReference type="PROSITE" id="PS00463">
    <property type="entry name" value="ZN2_CY6_FUNGAL_1"/>
    <property type="match status" value="1"/>
</dbReference>
<feature type="domain" description="Zn(2)-C6 fungal-type" evidence="6">
    <location>
        <begin position="9"/>
        <end position="37"/>
    </location>
</feature>
<evidence type="ECO:0000256" key="1">
    <source>
        <dbReference type="ARBA" id="ARBA00023015"/>
    </source>
</evidence>
<reference evidence="7 8" key="1">
    <citation type="submission" date="2019-04" db="EMBL/GenBank/DDBJ databases">
        <title>Friends and foes A comparative genomics study of 23 Aspergillus species from section Flavi.</title>
        <authorList>
            <consortium name="DOE Joint Genome Institute"/>
            <person name="Kjaerbolling I."/>
            <person name="Vesth T."/>
            <person name="Frisvad J.C."/>
            <person name="Nybo J.L."/>
            <person name="Theobald S."/>
            <person name="Kildgaard S."/>
            <person name="Isbrandt T."/>
            <person name="Kuo A."/>
            <person name="Sato A."/>
            <person name="Lyhne E.K."/>
            <person name="Kogle M.E."/>
            <person name="Wiebenga A."/>
            <person name="Kun R.S."/>
            <person name="Lubbers R.J."/>
            <person name="Makela M.R."/>
            <person name="Barry K."/>
            <person name="Chovatia M."/>
            <person name="Clum A."/>
            <person name="Daum C."/>
            <person name="Haridas S."/>
            <person name="He G."/>
            <person name="LaButti K."/>
            <person name="Lipzen A."/>
            <person name="Mondo S."/>
            <person name="Riley R."/>
            <person name="Salamov A."/>
            <person name="Simmons B.A."/>
            <person name="Magnuson J.K."/>
            <person name="Henrissat B."/>
            <person name="Mortensen U.H."/>
            <person name="Larsen T.O."/>
            <person name="Devries R.P."/>
            <person name="Grigoriev I.V."/>
            <person name="Machida M."/>
            <person name="Baker S.E."/>
            <person name="Andersen M.R."/>
        </authorList>
    </citation>
    <scope>NUCLEOTIDE SEQUENCE [LARGE SCALE GENOMIC DNA]</scope>
    <source>
        <strain evidence="7 8">CBS 151.66</strain>
    </source>
</reference>
<evidence type="ECO:0000313" key="8">
    <source>
        <dbReference type="Proteomes" id="UP000326565"/>
    </source>
</evidence>
<sequence>MPGVPSGRACEGCRRQKKKCDEQQPSCSRCLRLNIPCIGSGQRRFKFQQEYAVSLRPKKGKLKGPSSGEQTSSSSSDEDQRELGRPCVQPSNDLTILGQAFVRAIHASTDLRYNLAWAYGGFLRDVPPRLGTNEALDTAADAVVSMHSSFCVNRTMSVRALGKYSHALHTLRSYLDDPRKASSTDTLCAVMLLLIVQGFLGTHGNVSTGHAEGAAQILKARKHFRPRDDFEAKLLLTLRGPVLFEGLFTDRISLRGKEWEDLVENDLDGDSPDGQMMRCLARVPGIRERTATSFPGDPEFDVLRDDARSLYETYQGVLTALQARTTEIEVPRATGSQHFLLTRLYVHYQRLYGIGLTVAIILNCLLRALDPDDDTLELESTYFAQEIMFISESAKAFRPLGSHYMMVCLLTAWVGTRDVLLRATVEKELNFFQNDFDGSTAAEAAAEFELKLRRAPGFDKV</sequence>
<name>A0A5N5WY07_9EURO</name>
<dbReference type="OrthoDB" id="4314040at2759"/>
<dbReference type="AlphaFoldDB" id="A0A5N5WY07"/>
<dbReference type="InterPro" id="IPR036864">
    <property type="entry name" value="Zn2-C6_fun-type_DNA-bd_sf"/>
</dbReference>
<dbReference type="SMART" id="SM00066">
    <property type="entry name" value="GAL4"/>
    <property type="match status" value="1"/>
</dbReference>
<evidence type="ECO:0000256" key="3">
    <source>
        <dbReference type="ARBA" id="ARBA00023163"/>
    </source>
</evidence>
<dbReference type="CDD" id="cd00067">
    <property type="entry name" value="GAL4"/>
    <property type="match status" value="1"/>
</dbReference>
<dbReference type="PANTHER" id="PTHR38111:SF11">
    <property type="entry name" value="TRANSCRIPTION FACTOR DOMAIN-CONTAINING PROTEIN-RELATED"/>
    <property type="match status" value="1"/>
</dbReference>
<dbReference type="Gene3D" id="4.10.240.10">
    <property type="entry name" value="Zn(2)-C6 fungal-type DNA-binding domain"/>
    <property type="match status" value="1"/>
</dbReference>
<feature type="compositionally biased region" description="Low complexity" evidence="5">
    <location>
        <begin position="63"/>
        <end position="75"/>
    </location>
</feature>
<dbReference type="GO" id="GO:0009893">
    <property type="term" value="P:positive regulation of metabolic process"/>
    <property type="evidence" value="ECO:0007669"/>
    <property type="project" value="UniProtKB-ARBA"/>
</dbReference>
<evidence type="ECO:0000256" key="5">
    <source>
        <dbReference type="SAM" id="MobiDB-lite"/>
    </source>
</evidence>
<dbReference type="GO" id="GO:0003677">
    <property type="term" value="F:DNA binding"/>
    <property type="evidence" value="ECO:0007669"/>
    <property type="project" value="UniProtKB-KW"/>
</dbReference>
<dbReference type="InterPro" id="IPR001138">
    <property type="entry name" value="Zn2Cys6_DnaBD"/>
</dbReference>
<dbReference type="Pfam" id="PF00172">
    <property type="entry name" value="Zn_clus"/>
    <property type="match status" value="1"/>
</dbReference>
<keyword evidence="1" id="KW-0805">Transcription regulation</keyword>
<gene>
    <name evidence="7" type="ORF">BDV29DRAFT_178331</name>
</gene>
<dbReference type="GO" id="GO:0008270">
    <property type="term" value="F:zinc ion binding"/>
    <property type="evidence" value="ECO:0007669"/>
    <property type="project" value="InterPro"/>
</dbReference>
<dbReference type="SUPFAM" id="SSF57701">
    <property type="entry name" value="Zn2/Cys6 DNA-binding domain"/>
    <property type="match status" value="1"/>
</dbReference>
<proteinExistence type="predicted"/>
<dbReference type="EMBL" id="ML732259">
    <property type="protein sequence ID" value="KAB8071942.1"/>
    <property type="molecule type" value="Genomic_DNA"/>
</dbReference>
<organism evidence="7 8">
    <name type="scientific">Aspergillus leporis</name>
    <dbReference type="NCBI Taxonomy" id="41062"/>
    <lineage>
        <taxon>Eukaryota</taxon>
        <taxon>Fungi</taxon>
        <taxon>Dikarya</taxon>
        <taxon>Ascomycota</taxon>
        <taxon>Pezizomycotina</taxon>
        <taxon>Eurotiomycetes</taxon>
        <taxon>Eurotiomycetidae</taxon>
        <taxon>Eurotiales</taxon>
        <taxon>Aspergillaceae</taxon>
        <taxon>Aspergillus</taxon>
        <taxon>Aspergillus subgen. Circumdati</taxon>
    </lineage>
</organism>
<dbReference type="PROSITE" id="PS50048">
    <property type="entry name" value="ZN2_CY6_FUNGAL_2"/>
    <property type="match status" value="1"/>
</dbReference>
<evidence type="ECO:0000256" key="4">
    <source>
        <dbReference type="ARBA" id="ARBA00023242"/>
    </source>
</evidence>
<dbReference type="Proteomes" id="UP000326565">
    <property type="component" value="Unassembled WGS sequence"/>
</dbReference>